<accession>A0A4Y2DHX1</accession>
<comment type="caution">
    <text evidence="1">The sequence shown here is derived from an EMBL/GenBank/DDBJ whole genome shotgun (WGS) entry which is preliminary data.</text>
</comment>
<keyword evidence="2" id="KW-1185">Reference proteome</keyword>
<evidence type="ECO:0000313" key="1">
    <source>
        <dbReference type="EMBL" id="GBM16403.1"/>
    </source>
</evidence>
<dbReference type="EMBL" id="BGPR01000373">
    <property type="protein sequence ID" value="GBM16403.1"/>
    <property type="molecule type" value="Genomic_DNA"/>
</dbReference>
<proteinExistence type="predicted"/>
<gene>
    <name evidence="1" type="ORF">AVEN_129724_1</name>
</gene>
<dbReference type="Proteomes" id="UP000499080">
    <property type="component" value="Unassembled WGS sequence"/>
</dbReference>
<sequence>MFSISKRFNLLASINQKKTTKEIAEITGISLRGSQHIIKTWKDSGEPSTSRDKCGREKTLKFSGQISLKRLVKKTAENHSRTQALFNTGHRGISTRTMRRELKRMELNSCGPTKNHLFRRLAVKNVSN</sequence>
<evidence type="ECO:0000313" key="2">
    <source>
        <dbReference type="Proteomes" id="UP000499080"/>
    </source>
</evidence>
<protein>
    <recommendedName>
        <fullName evidence="3">Transposase Tc1-like domain-containing protein</fullName>
    </recommendedName>
</protein>
<dbReference type="AlphaFoldDB" id="A0A4Y2DHX1"/>
<evidence type="ECO:0008006" key="3">
    <source>
        <dbReference type="Google" id="ProtNLM"/>
    </source>
</evidence>
<organism evidence="1 2">
    <name type="scientific">Araneus ventricosus</name>
    <name type="common">Orbweaver spider</name>
    <name type="synonym">Epeira ventricosa</name>
    <dbReference type="NCBI Taxonomy" id="182803"/>
    <lineage>
        <taxon>Eukaryota</taxon>
        <taxon>Metazoa</taxon>
        <taxon>Ecdysozoa</taxon>
        <taxon>Arthropoda</taxon>
        <taxon>Chelicerata</taxon>
        <taxon>Arachnida</taxon>
        <taxon>Araneae</taxon>
        <taxon>Araneomorphae</taxon>
        <taxon>Entelegynae</taxon>
        <taxon>Araneoidea</taxon>
        <taxon>Araneidae</taxon>
        <taxon>Araneus</taxon>
    </lineage>
</organism>
<reference evidence="1 2" key="1">
    <citation type="journal article" date="2019" name="Sci. Rep.">
        <title>Orb-weaving spider Araneus ventricosus genome elucidates the spidroin gene catalogue.</title>
        <authorList>
            <person name="Kono N."/>
            <person name="Nakamura H."/>
            <person name="Ohtoshi R."/>
            <person name="Moran D.A.P."/>
            <person name="Shinohara A."/>
            <person name="Yoshida Y."/>
            <person name="Fujiwara M."/>
            <person name="Mori M."/>
            <person name="Tomita M."/>
            <person name="Arakawa K."/>
        </authorList>
    </citation>
    <scope>NUCLEOTIDE SEQUENCE [LARGE SCALE GENOMIC DNA]</scope>
</reference>
<dbReference type="OrthoDB" id="10205358at2759"/>
<name>A0A4Y2DHX1_ARAVE</name>